<geneLocation type="plasmid" evidence="2 3">
    <name>PPGU16_p3</name>
</geneLocation>
<accession>A0A7I8C6N9</accession>
<feature type="transmembrane region" description="Helical" evidence="1">
    <location>
        <begin position="74"/>
        <end position="99"/>
    </location>
</feature>
<evidence type="ECO:0000313" key="3">
    <source>
        <dbReference type="Proteomes" id="UP000510888"/>
    </source>
</evidence>
<sequence length="125" mass="13263">MNSRSAGGSGNLGRNLAVVAVVLLALCASTLGGQFMGSAIFAKLEKLPPSIAGITTLYEYWMAFGTVNHVRRALAFSSFVAGLVALAPLIILLAVFIISKQRSLHGDARFATVREIRESGLVEKQ</sequence>
<dbReference type="RefSeq" id="WP_243460839.1">
    <property type="nucleotide sequence ID" value="NZ_AP023178.1"/>
</dbReference>
<organism evidence="2 3">
    <name type="scientific">Paraburkholderia largidicola</name>
    <dbReference type="NCBI Taxonomy" id="3014751"/>
    <lineage>
        <taxon>Bacteria</taxon>
        <taxon>Pseudomonadati</taxon>
        <taxon>Pseudomonadota</taxon>
        <taxon>Betaproteobacteria</taxon>
        <taxon>Burkholderiales</taxon>
        <taxon>Burkholderiaceae</taxon>
        <taxon>Paraburkholderia</taxon>
    </lineage>
</organism>
<keyword evidence="1" id="KW-1133">Transmembrane helix</keyword>
<gene>
    <name evidence="2" type="ORF">PPGU16_84870</name>
</gene>
<keyword evidence="1" id="KW-0472">Membrane</keyword>
<evidence type="ECO:0000256" key="1">
    <source>
        <dbReference type="SAM" id="Phobius"/>
    </source>
</evidence>
<evidence type="ECO:0000313" key="2">
    <source>
        <dbReference type="EMBL" id="BCF95420.1"/>
    </source>
</evidence>
<reference evidence="2 3" key="1">
    <citation type="journal article" date="2020" name="Genes (Basel)">
        <title>Genomic Comparison of Insect Gut Symbionts from Divergent Burkholderia Subclades.</title>
        <authorList>
            <person name="Takeshita K."/>
            <person name="Kikuchi Y."/>
        </authorList>
    </citation>
    <scope>NUCLEOTIDE SEQUENCE [LARGE SCALE GENOMIC DNA]</scope>
    <source>
        <strain evidence="2 3">PGU16</strain>
        <plasmid evidence="2 3">PPGU16_p3</plasmid>
    </source>
</reference>
<dbReference type="EMBL" id="AP023178">
    <property type="protein sequence ID" value="BCF95420.1"/>
    <property type="molecule type" value="Genomic_DNA"/>
</dbReference>
<proteinExistence type="predicted"/>
<dbReference type="AlphaFoldDB" id="A0A7I8C6N9"/>
<keyword evidence="3" id="KW-1185">Reference proteome</keyword>
<name>A0A7I8C6N9_9BURK</name>
<keyword evidence="2" id="KW-0614">Plasmid</keyword>
<dbReference type="Proteomes" id="UP000510888">
    <property type="component" value="Plasmid PPGU16_p3"/>
</dbReference>
<dbReference type="KEGG" id="plad:PPGU16_84870"/>
<protein>
    <submittedName>
        <fullName evidence="2">Uncharacterized protein</fullName>
    </submittedName>
</protein>
<keyword evidence="1" id="KW-0812">Transmembrane</keyword>